<dbReference type="RefSeq" id="WP_407884327.1">
    <property type="nucleotide sequence ID" value="NZ_BQXO01000004.1"/>
</dbReference>
<dbReference type="Pfam" id="PF10263">
    <property type="entry name" value="SprT-like"/>
    <property type="match status" value="1"/>
</dbReference>
<name>A0ABQ5JP11_9LACO</name>
<accession>A0ABQ5JP11</accession>
<dbReference type="InterPro" id="IPR006640">
    <property type="entry name" value="SprT-like_domain"/>
</dbReference>
<gene>
    <name evidence="2" type="ORF">JCM31185_15900</name>
</gene>
<sequence>MTNEALQALVEEISLQDFGRPFKHQAIFNARLRSTGGRYHLVDHHIDINPRMINDFDRETLIGVIRHELVHYHLALAGLPYQHRSHEFKQLLAQVGGSRYAPTPKQSVKSKHSGRQYYYHCQKCGRQFIRHRRVNLERYACGYCGGRLQLDELVREVG</sequence>
<dbReference type="EMBL" id="BQXO01000004">
    <property type="protein sequence ID" value="GKT06303.1"/>
    <property type="molecule type" value="Genomic_DNA"/>
</dbReference>
<proteinExistence type="predicted"/>
<evidence type="ECO:0000259" key="1">
    <source>
        <dbReference type="SMART" id="SM00731"/>
    </source>
</evidence>
<evidence type="ECO:0000313" key="2">
    <source>
        <dbReference type="EMBL" id="GKT06303.1"/>
    </source>
</evidence>
<protein>
    <submittedName>
        <fullName evidence="2">Protein SprT</fullName>
    </submittedName>
</protein>
<feature type="domain" description="SprT-like" evidence="1">
    <location>
        <begin position="4"/>
        <end position="151"/>
    </location>
</feature>
<dbReference type="SMART" id="SM00731">
    <property type="entry name" value="SprT"/>
    <property type="match status" value="1"/>
</dbReference>
<comment type="caution">
    <text evidence="2">The sequence shown here is derived from an EMBL/GenBank/DDBJ whole genome shotgun (WGS) entry which is preliminary data.</text>
</comment>
<dbReference type="NCBIfam" id="NF003339">
    <property type="entry name" value="PRK04351.1"/>
    <property type="match status" value="1"/>
</dbReference>
<dbReference type="InterPro" id="IPR035240">
    <property type="entry name" value="SprT_Zn_ribbon"/>
</dbReference>
<dbReference type="Proteomes" id="UP001628078">
    <property type="component" value="Unassembled WGS sequence"/>
</dbReference>
<evidence type="ECO:0000313" key="3">
    <source>
        <dbReference type="Proteomes" id="UP001628078"/>
    </source>
</evidence>
<dbReference type="Pfam" id="PF17283">
    <property type="entry name" value="Zn_ribbon_SprT"/>
    <property type="match status" value="1"/>
</dbReference>
<keyword evidence="3" id="KW-1185">Reference proteome</keyword>
<organism evidence="2 3">
    <name type="scientific">Furfurilactobacillus curtus</name>
    <dbReference type="NCBI Taxonomy" id="1746200"/>
    <lineage>
        <taxon>Bacteria</taxon>
        <taxon>Bacillati</taxon>
        <taxon>Bacillota</taxon>
        <taxon>Bacilli</taxon>
        <taxon>Lactobacillales</taxon>
        <taxon>Lactobacillaceae</taxon>
        <taxon>Furfurilactobacillus</taxon>
    </lineage>
</organism>
<reference evidence="2 3" key="1">
    <citation type="submission" date="2022-03" db="EMBL/GenBank/DDBJ databases">
        <title>Draft genome sequence of Furfurilactobacillus curtus JCM 31185.</title>
        <authorList>
            <person name="Suzuki S."/>
            <person name="Endo A."/>
            <person name="Kajikawa A."/>
        </authorList>
    </citation>
    <scope>NUCLEOTIDE SEQUENCE [LARGE SCALE GENOMIC DNA]</scope>
    <source>
        <strain evidence="2 3">JCM 31185</strain>
    </source>
</reference>